<organism evidence="1 2">
    <name type="scientific">Parathielavia appendiculata</name>
    <dbReference type="NCBI Taxonomy" id="2587402"/>
    <lineage>
        <taxon>Eukaryota</taxon>
        <taxon>Fungi</taxon>
        <taxon>Dikarya</taxon>
        <taxon>Ascomycota</taxon>
        <taxon>Pezizomycotina</taxon>
        <taxon>Sordariomycetes</taxon>
        <taxon>Sordariomycetidae</taxon>
        <taxon>Sordariales</taxon>
        <taxon>Chaetomiaceae</taxon>
        <taxon>Parathielavia</taxon>
    </lineage>
</organism>
<evidence type="ECO:0000313" key="1">
    <source>
        <dbReference type="EMBL" id="KAK4121563.1"/>
    </source>
</evidence>
<dbReference type="GeneID" id="87828121"/>
<name>A0AAN6TVP9_9PEZI</name>
<protein>
    <submittedName>
        <fullName evidence="1">Uncharacterized protein</fullName>
    </submittedName>
</protein>
<keyword evidence="2" id="KW-1185">Reference proteome</keyword>
<reference evidence="1" key="1">
    <citation type="journal article" date="2023" name="Mol. Phylogenet. Evol.">
        <title>Genome-scale phylogeny and comparative genomics of the fungal order Sordariales.</title>
        <authorList>
            <person name="Hensen N."/>
            <person name="Bonometti L."/>
            <person name="Westerberg I."/>
            <person name="Brannstrom I.O."/>
            <person name="Guillou S."/>
            <person name="Cros-Aarteil S."/>
            <person name="Calhoun S."/>
            <person name="Haridas S."/>
            <person name="Kuo A."/>
            <person name="Mondo S."/>
            <person name="Pangilinan J."/>
            <person name="Riley R."/>
            <person name="LaButti K."/>
            <person name="Andreopoulos B."/>
            <person name="Lipzen A."/>
            <person name="Chen C."/>
            <person name="Yan M."/>
            <person name="Daum C."/>
            <person name="Ng V."/>
            <person name="Clum A."/>
            <person name="Steindorff A."/>
            <person name="Ohm R.A."/>
            <person name="Martin F."/>
            <person name="Silar P."/>
            <person name="Natvig D.O."/>
            <person name="Lalanne C."/>
            <person name="Gautier V."/>
            <person name="Ament-Velasquez S.L."/>
            <person name="Kruys A."/>
            <person name="Hutchinson M.I."/>
            <person name="Powell A.J."/>
            <person name="Barry K."/>
            <person name="Miller A.N."/>
            <person name="Grigoriev I.V."/>
            <person name="Debuchy R."/>
            <person name="Gladieux P."/>
            <person name="Hiltunen Thoren M."/>
            <person name="Johannesson H."/>
        </authorList>
    </citation>
    <scope>NUCLEOTIDE SEQUENCE</scope>
    <source>
        <strain evidence="1">CBS 731.68</strain>
    </source>
</reference>
<gene>
    <name evidence="1" type="ORF">N657DRAFT_635596</name>
</gene>
<sequence>MSSQYKDKETRKAAVEATLCPGWHQLLVPDRRPPAWKVNFVASLAVFDLHVGWTKRSTPALGAPITAGLLQARLPAEPPSVQLPRFGGAHREITPGVSGFCGDNTWLWGKLNHQGHVCGLIRGPGTVIVGQAESQTDERDTLLAVWVPACLDEAIDNYPSALQAIWSR</sequence>
<dbReference type="AlphaFoldDB" id="A0AAN6TVP9"/>
<accession>A0AAN6TVP9</accession>
<evidence type="ECO:0000313" key="2">
    <source>
        <dbReference type="Proteomes" id="UP001302602"/>
    </source>
</evidence>
<dbReference type="RefSeq" id="XP_062645334.1">
    <property type="nucleotide sequence ID" value="XM_062791352.1"/>
</dbReference>
<reference evidence="1" key="2">
    <citation type="submission" date="2023-05" db="EMBL/GenBank/DDBJ databases">
        <authorList>
            <consortium name="Lawrence Berkeley National Laboratory"/>
            <person name="Steindorff A."/>
            <person name="Hensen N."/>
            <person name="Bonometti L."/>
            <person name="Westerberg I."/>
            <person name="Brannstrom I.O."/>
            <person name="Guillou S."/>
            <person name="Cros-Aarteil S."/>
            <person name="Calhoun S."/>
            <person name="Haridas S."/>
            <person name="Kuo A."/>
            <person name="Mondo S."/>
            <person name="Pangilinan J."/>
            <person name="Riley R."/>
            <person name="Labutti K."/>
            <person name="Andreopoulos B."/>
            <person name="Lipzen A."/>
            <person name="Chen C."/>
            <person name="Yanf M."/>
            <person name="Daum C."/>
            <person name="Ng V."/>
            <person name="Clum A."/>
            <person name="Ohm R."/>
            <person name="Martin F."/>
            <person name="Silar P."/>
            <person name="Natvig D."/>
            <person name="Lalanne C."/>
            <person name="Gautier V."/>
            <person name="Ament-Velasquez S.L."/>
            <person name="Kruys A."/>
            <person name="Hutchinson M.I."/>
            <person name="Powell A.J."/>
            <person name="Barry K."/>
            <person name="Miller A.N."/>
            <person name="Grigoriev I.V."/>
            <person name="Debuchy R."/>
            <person name="Gladieux P."/>
            <person name="Thoren M.H."/>
            <person name="Johannesson H."/>
        </authorList>
    </citation>
    <scope>NUCLEOTIDE SEQUENCE</scope>
    <source>
        <strain evidence="1">CBS 731.68</strain>
    </source>
</reference>
<proteinExistence type="predicted"/>
<dbReference type="EMBL" id="MU853233">
    <property type="protein sequence ID" value="KAK4121563.1"/>
    <property type="molecule type" value="Genomic_DNA"/>
</dbReference>
<dbReference type="Proteomes" id="UP001302602">
    <property type="component" value="Unassembled WGS sequence"/>
</dbReference>
<comment type="caution">
    <text evidence="1">The sequence shown here is derived from an EMBL/GenBank/DDBJ whole genome shotgun (WGS) entry which is preliminary data.</text>
</comment>